<feature type="signal peptide" evidence="4">
    <location>
        <begin position="1"/>
        <end position="20"/>
    </location>
</feature>
<feature type="region of interest" description="Disordered" evidence="3">
    <location>
        <begin position="187"/>
        <end position="210"/>
    </location>
</feature>
<dbReference type="CDD" id="cd16143">
    <property type="entry name" value="ARS_like"/>
    <property type="match status" value="1"/>
</dbReference>
<comment type="caution">
    <text evidence="6">The sequence shown here is derived from an EMBL/GenBank/DDBJ whole genome shotgun (WGS) entry which is preliminary data.</text>
</comment>
<dbReference type="PANTHER" id="PTHR42693:SF53">
    <property type="entry name" value="ENDO-4-O-SULFATASE"/>
    <property type="match status" value="1"/>
</dbReference>
<dbReference type="PANTHER" id="PTHR42693">
    <property type="entry name" value="ARYLSULFATASE FAMILY MEMBER"/>
    <property type="match status" value="1"/>
</dbReference>
<sequence>MKKVTMKTLMALLVAGAVSAKQPNVVLIFADDLGYGDLGCYGATKLKTPNIDKLASEGRRFTDAHSSSAVCTPSRYGLLSGEYPFRANQGKGIWGPAPIESPLLIDPETFTLADVFKSRGYDTAVFGKWHLGFGEGKNDWQEPLRPGPLDLGFDYYFGMPVVNSAPPYVYVENDRIVGSDPSDPLIPLRKGSKVKPTPITPIPPEAAQRTSNRFSGAVKAHELFNDFEVGTTLTRKATEWIESRGGKPFFLYFATTNVHHPFTPAKQFQGKSECGPYGDFAQELDWIVGEVRKSLEKTGVADNTLIVFTSDNGGMFNHGGRAAAAKGHKINGELLGSKFGIWEGGHRVPFIAWWPGKIEAGSVSDQMFLNVDLKATFADVIGRDLSAEEKKDSISMLPALTGNPAEPLRTEMVITPHKASHMAVRKGKWMFIPARSDGGFNGSKPSQHAWGGAAVTTLVGTPNSDIENGKIKKDSPLGQLYDLEADVNQTKNLFNENPEVVEQMKALLSEYKKGGK</sequence>
<name>A0ABW2LC59_9BACT</name>
<evidence type="ECO:0000313" key="7">
    <source>
        <dbReference type="Proteomes" id="UP001596472"/>
    </source>
</evidence>
<dbReference type="InterPro" id="IPR050738">
    <property type="entry name" value="Sulfatase"/>
</dbReference>
<gene>
    <name evidence="6" type="ORF">ACFQY0_16385</name>
</gene>
<evidence type="ECO:0000256" key="2">
    <source>
        <dbReference type="ARBA" id="ARBA00022801"/>
    </source>
</evidence>
<evidence type="ECO:0000256" key="1">
    <source>
        <dbReference type="ARBA" id="ARBA00008779"/>
    </source>
</evidence>
<accession>A0ABW2LC59</accession>
<evidence type="ECO:0000256" key="4">
    <source>
        <dbReference type="SAM" id="SignalP"/>
    </source>
</evidence>
<dbReference type="InterPro" id="IPR017850">
    <property type="entry name" value="Alkaline_phosphatase_core_sf"/>
</dbReference>
<dbReference type="Pfam" id="PF00884">
    <property type="entry name" value="Sulfatase"/>
    <property type="match status" value="1"/>
</dbReference>
<dbReference type="Gene3D" id="3.40.720.10">
    <property type="entry name" value="Alkaline Phosphatase, subunit A"/>
    <property type="match status" value="1"/>
</dbReference>
<dbReference type="Proteomes" id="UP001596472">
    <property type="component" value="Unassembled WGS sequence"/>
</dbReference>
<dbReference type="InterPro" id="IPR000917">
    <property type="entry name" value="Sulfatase_N"/>
</dbReference>
<keyword evidence="4" id="KW-0732">Signal</keyword>
<keyword evidence="7" id="KW-1185">Reference proteome</keyword>
<dbReference type="SUPFAM" id="SSF53649">
    <property type="entry name" value="Alkaline phosphatase-like"/>
    <property type="match status" value="1"/>
</dbReference>
<evidence type="ECO:0000259" key="5">
    <source>
        <dbReference type="Pfam" id="PF00884"/>
    </source>
</evidence>
<dbReference type="RefSeq" id="WP_379714569.1">
    <property type="nucleotide sequence ID" value="NZ_JBHTBS010000009.1"/>
</dbReference>
<organism evidence="6 7">
    <name type="scientific">Haloferula chungangensis</name>
    <dbReference type="NCBI Taxonomy" id="1048331"/>
    <lineage>
        <taxon>Bacteria</taxon>
        <taxon>Pseudomonadati</taxon>
        <taxon>Verrucomicrobiota</taxon>
        <taxon>Verrucomicrobiia</taxon>
        <taxon>Verrucomicrobiales</taxon>
        <taxon>Verrucomicrobiaceae</taxon>
        <taxon>Haloferula</taxon>
    </lineage>
</organism>
<evidence type="ECO:0000313" key="6">
    <source>
        <dbReference type="EMBL" id="MFC7338775.1"/>
    </source>
</evidence>
<keyword evidence="2" id="KW-0378">Hydrolase</keyword>
<comment type="similarity">
    <text evidence="1">Belongs to the sulfatase family.</text>
</comment>
<dbReference type="EMBL" id="JBHTBS010000009">
    <property type="protein sequence ID" value="MFC7338775.1"/>
    <property type="molecule type" value="Genomic_DNA"/>
</dbReference>
<protein>
    <submittedName>
        <fullName evidence="6">Arylsulfatase</fullName>
    </submittedName>
</protein>
<reference evidence="7" key="1">
    <citation type="journal article" date="2019" name="Int. J. Syst. Evol. Microbiol.">
        <title>The Global Catalogue of Microorganisms (GCM) 10K type strain sequencing project: providing services to taxonomists for standard genome sequencing and annotation.</title>
        <authorList>
            <consortium name="The Broad Institute Genomics Platform"/>
            <consortium name="The Broad Institute Genome Sequencing Center for Infectious Disease"/>
            <person name="Wu L."/>
            <person name="Ma J."/>
        </authorList>
    </citation>
    <scope>NUCLEOTIDE SEQUENCE [LARGE SCALE GENOMIC DNA]</scope>
    <source>
        <strain evidence="7">CGMCC 4.1467</strain>
    </source>
</reference>
<proteinExistence type="inferred from homology"/>
<feature type="domain" description="Sulfatase N-terminal" evidence="5">
    <location>
        <begin position="23"/>
        <end position="382"/>
    </location>
</feature>
<evidence type="ECO:0000256" key="3">
    <source>
        <dbReference type="SAM" id="MobiDB-lite"/>
    </source>
</evidence>
<dbReference type="Gene3D" id="3.30.1120.10">
    <property type="match status" value="1"/>
</dbReference>
<feature type="chain" id="PRO_5047068910" evidence="4">
    <location>
        <begin position="21"/>
        <end position="516"/>
    </location>
</feature>